<feature type="compositionally biased region" description="Polar residues" evidence="1">
    <location>
        <begin position="1"/>
        <end position="11"/>
    </location>
</feature>
<feature type="compositionally biased region" description="Polar residues" evidence="1">
    <location>
        <begin position="154"/>
        <end position="164"/>
    </location>
</feature>
<sequence>MPTWAQNTTTMPARASGPSHHAAAPSPSSSRSHTLPRTNPPPASPPSSRPTSPTPSARSTASRRSTIHGHADLRARAGSPTSAARAPPSTSRNPEENWLTQAAPPRFSRLGLKAQGVVLPVSAREARRRSTISTSERGVRSLDALSAPAPAHTRASSPRSSVASGTYGRAQQRPATSPSASASSSRLPSRAASLASASSSRVSVAERDCATPPLTMSSATSASSVSFADPPVVASDELGFLPGGASGVQIQLNDVPVPEEAYYDYVGNGSAKGRGKAKGKERAVAVDVSSVASAGSIGSIVSQASYGSYASGYSGYSASVGSPGTRGSSIVDLAYGHGQGALSRGTGVGARHERAATAPAEVQGGGGAKELKRRSTIGRVWKQVVRSVGGRR</sequence>
<feature type="region of interest" description="Disordered" evidence="1">
    <location>
        <begin position="1"/>
        <end position="204"/>
    </location>
</feature>
<feature type="compositionally biased region" description="Pro residues" evidence="1">
    <location>
        <begin position="38"/>
        <end position="48"/>
    </location>
</feature>
<protein>
    <submittedName>
        <fullName evidence="2">Uncharacterized protein</fullName>
    </submittedName>
</protein>
<dbReference type="STRING" id="114155.A0A4Q9PDD2"/>
<organism evidence="2 3">
    <name type="scientific">Dichomitus squalens</name>
    <dbReference type="NCBI Taxonomy" id="114155"/>
    <lineage>
        <taxon>Eukaryota</taxon>
        <taxon>Fungi</taxon>
        <taxon>Dikarya</taxon>
        <taxon>Basidiomycota</taxon>
        <taxon>Agaricomycotina</taxon>
        <taxon>Agaricomycetes</taxon>
        <taxon>Polyporales</taxon>
        <taxon>Polyporaceae</taxon>
        <taxon>Dichomitus</taxon>
    </lineage>
</organism>
<evidence type="ECO:0000313" key="2">
    <source>
        <dbReference type="EMBL" id="TBU52860.1"/>
    </source>
</evidence>
<feature type="compositionally biased region" description="Low complexity" evidence="1">
    <location>
        <begin position="49"/>
        <end position="64"/>
    </location>
</feature>
<dbReference type="EMBL" id="ML145233">
    <property type="protein sequence ID" value="TBU52860.1"/>
    <property type="molecule type" value="Genomic_DNA"/>
</dbReference>
<gene>
    <name evidence="2" type="ORF">BD310DRAFT_939192</name>
</gene>
<feature type="compositionally biased region" description="Low complexity" evidence="1">
    <location>
        <begin position="12"/>
        <end position="37"/>
    </location>
</feature>
<keyword evidence="3" id="KW-1185">Reference proteome</keyword>
<evidence type="ECO:0000313" key="3">
    <source>
        <dbReference type="Proteomes" id="UP000292082"/>
    </source>
</evidence>
<evidence type="ECO:0000256" key="1">
    <source>
        <dbReference type="SAM" id="MobiDB-lite"/>
    </source>
</evidence>
<accession>A0A4Q9PDD2</accession>
<proteinExistence type="predicted"/>
<feature type="compositionally biased region" description="Low complexity" evidence="1">
    <location>
        <begin position="177"/>
        <end position="203"/>
    </location>
</feature>
<dbReference type="AlphaFoldDB" id="A0A4Q9PDD2"/>
<dbReference type="Proteomes" id="UP000292082">
    <property type="component" value="Unassembled WGS sequence"/>
</dbReference>
<name>A0A4Q9PDD2_9APHY</name>
<reference evidence="2 3" key="1">
    <citation type="submission" date="2019-01" db="EMBL/GenBank/DDBJ databases">
        <title>Draft genome sequences of three monokaryotic isolates of the white-rot basidiomycete fungus Dichomitus squalens.</title>
        <authorList>
            <consortium name="DOE Joint Genome Institute"/>
            <person name="Lopez S.C."/>
            <person name="Andreopoulos B."/>
            <person name="Pangilinan J."/>
            <person name="Lipzen A."/>
            <person name="Riley R."/>
            <person name="Ahrendt S."/>
            <person name="Ng V."/>
            <person name="Barry K."/>
            <person name="Daum C."/>
            <person name="Grigoriev I.V."/>
            <person name="Hilden K.S."/>
            <person name="Makela M.R."/>
            <person name="de Vries R.P."/>
        </authorList>
    </citation>
    <scope>NUCLEOTIDE SEQUENCE [LARGE SCALE GENOMIC DNA]</scope>
    <source>
        <strain evidence="2 3">CBS 464.89</strain>
    </source>
</reference>